<feature type="binding site" evidence="14">
    <location>
        <position position="276"/>
    </location>
    <ligand>
        <name>Mg(2+)</name>
        <dbReference type="ChEBI" id="CHEBI:18420"/>
        <note>catalytic</note>
    </ligand>
</feature>
<keyword evidence="9 14" id="KW-0418">Kinase</keyword>
<dbReference type="PANTHER" id="PTHR13697:SF4">
    <property type="entry name" value="ATP-DEPENDENT 6-PHOSPHOFRUCTOKINASE"/>
    <property type="match status" value="1"/>
</dbReference>
<feature type="binding site" description="in other chain" evidence="14">
    <location>
        <position position="421"/>
    </location>
    <ligand>
        <name>substrate</name>
        <note>ligand shared between dimeric partners</note>
    </ligand>
</feature>
<dbReference type="InterPro" id="IPR029068">
    <property type="entry name" value="Glyas_Bleomycin-R_OHBP_Dase"/>
</dbReference>
<dbReference type="PIRSF" id="PIRSF000533">
    <property type="entry name" value="ATP_PFK_euk"/>
    <property type="match status" value="1"/>
</dbReference>
<feature type="binding site" evidence="14">
    <location>
        <position position="449"/>
    </location>
    <ligand>
        <name>substrate</name>
        <note>ligand shared between dimeric partners</note>
    </ligand>
</feature>
<comment type="similarity">
    <text evidence="14">Belongs to the phosphofructokinase type A (PFKA) family. ATP-dependent PFK group I subfamily. Eukaryotic two domain clade 'E' sub-subfamily.</text>
</comment>
<evidence type="ECO:0000256" key="6">
    <source>
        <dbReference type="ARBA" id="ARBA00022679"/>
    </source>
</evidence>
<comment type="subcellular location">
    <subcellularLocation>
        <location evidence="2 14">Cytoplasm</location>
    </subcellularLocation>
</comment>
<feature type="domain" description="Phosphofructokinase" evidence="16">
    <location>
        <begin position="561"/>
        <end position="853"/>
    </location>
</feature>
<keyword evidence="6 14" id="KW-0808">Transferase</keyword>
<comment type="similarity">
    <text evidence="15">Belongs to the phosphofructokinase type A (PFKA) family. ATP-dependent PFK group I subfamily. Eukaryotic two domain clade "E" sub-subfamily.</text>
</comment>
<dbReference type="InterPro" id="IPR015912">
    <property type="entry name" value="Phosphofructokinase_CS"/>
</dbReference>
<dbReference type="Gene3D" id="3.10.180.10">
    <property type="entry name" value="2,3-Dihydroxybiphenyl 1,2-Dioxygenase, domain 1"/>
    <property type="match status" value="1"/>
</dbReference>
<comment type="caution">
    <text evidence="14">Lacks conserved residue(s) required for the propagation of feature annotation.</text>
</comment>
<dbReference type="HAMAP" id="MF_03184">
    <property type="entry name" value="Phosphofructokinase_I_E"/>
    <property type="match status" value="1"/>
</dbReference>
<feature type="binding site" description="in other chain" evidence="14">
    <location>
        <begin position="687"/>
        <end position="691"/>
    </location>
    <ligand>
        <name>beta-D-fructose 2,6-bisphosphate</name>
        <dbReference type="ChEBI" id="CHEBI:58579"/>
        <note>allosteric activator; ligand shared between dimeric partners</note>
    </ligand>
</feature>
<keyword evidence="5 14" id="KW-0021">Allosteric enzyme</keyword>
<comment type="subunit">
    <text evidence="14">Homotetramer.</text>
</comment>
<keyword evidence="11 14" id="KW-0460">Magnesium</keyword>
<dbReference type="InterPro" id="IPR022953">
    <property type="entry name" value="ATP_PFK"/>
</dbReference>
<keyword evidence="4 14" id="KW-0963">Cytoplasm</keyword>
<feature type="binding site" evidence="14">
    <location>
        <begin position="275"/>
        <end position="278"/>
    </location>
    <ligand>
        <name>ATP</name>
        <dbReference type="ChEBI" id="CHEBI:30616"/>
    </ligand>
</feature>
<dbReference type="InterPro" id="IPR035966">
    <property type="entry name" value="PKF_sf"/>
</dbReference>
<dbReference type="InterPro" id="IPR000023">
    <property type="entry name" value="Phosphofructokinase_dom"/>
</dbReference>
<feature type="binding site" description="in other chain" evidence="14">
    <location>
        <position position="630"/>
    </location>
    <ligand>
        <name>beta-D-fructose 2,6-bisphosphate</name>
        <dbReference type="ChEBI" id="CHEBI:58579"/>
        <note>allosteric activator; ligand shared between dimeric partners</note>
    </ligand>
</feature>
<dbReference type="PRINTS" id="PR00476">
    <property type="entry name" value="PHFRCTKINASE"/>
</dbReference>
<proteinExistence type="inferred from homology"/>
<name>A0ABR2W997_9FUNG</name>
<evidence type="ECO:0000256" key="10">
    <source>
        <dbReference type="ARBA" id="ARBA00022840"/>
    </source>
</evidence>
<dbReference type="GO" id="GO:0003872">
    <property type="term" value="F:6-phosphofructokinase activity"/>
    <property type="evidence" value="ECO:0007669"/>
    <property type="project" value="UniProtKB-EC"/>
</dbReference>
<accession>A0ABR2W997</accession>
<dbReference type="EMBL" id="JASJQH010006912">
    <property type="protein sequence ID" value="KAK9727774.1"/>
    <property type="molecule type" value="Genomic_DNA"/>
</dbReference>
<keyword evidence="10 14" id="KW-0067">ATP-binding</keyword>
<feature type="binding site" description="in other chain" evidence="14">
    <location>
        <begin position="365"/>
        <end position="367"/>
    </location>
    <ligand>
        <name>substrate</name>
        <note>ligand shared between dimeric partners</note>
    </ligand>
</feature>
<evidence type="ECO:0000256" key="7">
    <source>
        <dbReference type="ARBA" id="ARBA00022723"/>
    </source>
</evidence>
<reference evidence="17 18" key="1">
    <citation type="submission" date="2023-04" db="EMBL/GenBank/DDBJ databases">
        <title>Genome of Basidiobolus ranarum AG-B5.</title>
        <authorList>
            <person name="Stajich J.E."/>
            <person name="Carter-House D."/>
            <person name="Gryganskyi A."/>
        </authorList>
    </citation>
    <scope>NUCLEOTIDE SEQUENCE [LARGE SCALE GENOMIC DNA]</scope>
    <source>
        <strain evidence="17 18">AG-B5</strain>
    </source>
</reference>
<evidence type="ECO:0000256" key="1">
    <source>
        <dbReference type="ARBA" id="ARBA00001946"/>
    </source>
</evidence>
<dbReference type="SUPFAM" id="SSF53784">
    <property type="entry name" value="Phosphofructokinase"/>
    <property type="match status" value="2"/>
</dbReference>
<feature type="binding site" description="in other chain" evidence="14">
    <location>
        <begin position="732"/>
        <end position="734"/>
    </location>
    <ligand>
        <name>beta-D-fructose 2,6-bisphosphate</name>
        <dbReference type="ChEBI" id="CHEBI:58579"/>
        <note>allosteric activator; ligand shared between dimeric partners</note>
    </ligand>
</feature>
<comment type="pathway">
    <text evidence="3 14 15">Carbohydrate degradation; glycolysis; D-glyceraldehyde 3-phosphate and glycerone phosphate from D-glucose: step 3/4.</text>
</comment>
<gene>
    <name evidence="17" type="primary">PFK1</name>
    <name evidence="17" type="ORF">K7432_001593</name>
</gene>
<dbReference type="NCBIfam" id="TIGR02478">
    <property type="entry name" value="6PF1K_euk"/>
    <property type="match status" value="1"/>
</dbReference>
<evidence type="ECO:0000256" key="3">
    <source>
        <dbReference type="ARBA" id="ARBA00004679"/>
    </source>
</evidence>
<keyword evidence="8 14" id="KW-0547">Nucleotide-binding</keyword>
<feature type="active site" description="Proton acceptor" evidence="14">
    <location>
        <position position="323"/>
    </location>
</feature>
<feature type="domain" description="Phosphofructokinase" evidence="16">
    <location>
        <begin position="174"/>
        <end position="481"/>
    </location>
</feature>
<dbReference type="Proteomes" id="UP001479436">
    <property type="component" value="Unassembled WGS sequence"/>
</dbReference>
<feature type="binding site" evidence="14">
    <location>
        <position position="358"/>
    </location>
    <ligand>
        <name>substrate</name>
        <note>ligand shared between dimeric partners</note>
    </ligand>
</feature>
<dbReference type="Gene3D" id="3.40.50.450">
    <property type="match status" value="2"/>
</dbReference>
<feature type="binding site" evidence="14">
    <location>
        <position position="725"/>
    </location>
    <ligand>
        <name>beta-D-fructose 2,6-bisphosphate</name>
        <dbReference type="ChEBI" id="CHEBI:58579"/>
        <note>allosteric activator; ligand shared between dimeric partners</note>
    </ligand>
</feature>
<feature type="binding site" description="in other chain" evidence="14">
    <location>
        <position position="795"/>
    </location>
    <ligand>
        <name>beta-D-fructose 2,6-bisphosphate</name>
        <dbReference type="ChEBI" id="CHEBI:58579"/>
        <note>allosteric activator; ligand shared between dimeric partners</note>
    </ligand>
</feature>
<evidence type="ECO:0000256" key="13">
    <source>
        <dbReference type="ARBA" id="ARBA00048070"/>
    </source>
</evidence>
<dbReference type="InterPro" id="IPR009161">
    <property type="entry name" value="6-Pfructokinase_euk"/>
</dbReference>
<feature type="binding site" evidence="14">
    <location>
        <begin position="245"/>
        <end position="246"/>
    </location>
    <ligand>
        <name>ATP</name>
        <dbReference type="ChEBI" id="CHEBI:30616"/>
    </ligand>
</feature>
<sequence length="934" mass="101196">MTVNGISHITLATSSPELFIASTEFYNNIGFHTIKKDEKTVWLQCFGSDSSQELAIQLFLSDKAPETGHPVDLNSEMSAPSVEIALQLVSSDIKKMEEALVLSSYTYQKVQSGIEDATSTQYTDLFFHDPLNNLLVVTDKANALSTAPLPKKKLNQSTPEEFPVAPTSGDKKKRIAVMTSGGDAPGMNAAVRAVVRAGIAFGCDSYAIYEGYEGLVQGGDFIKKMEWSDVGGFLSVGGTIIGTARCMSFKTHEGRLQAAYNLVEKGIDAIIVCGGDGSLTGADVFRAEWPGLIEELVNLGRLTREQSDPFKYLTIVGLVGSIDNDMSSTDITIGAYTSLHRICEAVDSISSTASSHQRAFVIEVMGRHCGWLALMAGICTGADWLFIPERPPSGNWEEEMCSVLQKHRELGKRKTIVIVAEGAVDENLNPIKPDNIKDILTNRLKFDTRVTLLGHVQRGGTPCAYDRYLATLQGVEAVKAVLKATPGTPSPMIGMSENKITSGPLMEAVELTQQVGTAINAKDFKKAMDLRDPEFSSLLEIYESGIRPHPEVAQTKTEGLRFGIMNVGAPAGGMNAATRVAVRLAINNGHTPLGISNGFTGLAAGEVNPLTWLSVDGWTTRGGSELGTNRVQPSTDFGMIAYHLQKNNINGLLVVGGFEAYTALLELYQNRDKYPAFCIPMVHIPATISNNCPGTDFSLGCDTSLNAIVEACDCIKQSASSTRRRVFVVEVQGGKCGYLATMAGLAAGANVIYTPETGITLKELQGDIGDFVEQYEREAKQGILTGKGRVVLRNESASKTYTTDVVHDILREECRHVFDTRSAVLGHIQQGGTPTPFDRIRATRLAYRCIEWLEKQAVAHKSNTVCGPAVIANDASSVCVIGIRGAKVKFTPVIDLLAETDLVNRRGTKNWWANIRDVCYMLSKPNYKVATDEE</sequence>
<dbReference type="PROSITE" id="PS00433">
    <property type="entry name" value="PHOSPHOFRUCTOKINASE"/>
    <property type="match status" value="2"/>
</dbReference>
<dbReference type="EC" id="2.7.1.11" evidence="14"/>
<protein>
    <recommendedName>
        <fullName evidence="14">ATP-dependent 6-phosphofructokinase</fullName>
        <shortName evidence="14">ATP-PFK</shortName>
        <shortName evidence="14">Phosphofructokinase</shortName>
        <ecNumber evidence="14">2.7.1.11</ecNumber>
    </recommendedName>
    <alternativeName>
        <fullName evidence="14">Phosphohexokinase</fullName>
    </alternativeName>
</protein>
<evidence type="ECO:0000256" key="5">
    <source>
        <dbReference type="ARBA" id="ARBA00022533"/>
    </source>
</evidence>
<feature type="region of interest" description="C-terminal regulatory PFK domain 2" evidence="14">
    <location>
        <begin position="561"/>
        <end position="934"/>
    </location>
</feature>
<comment type="cofactor">
    <cofactor evidence="1 14">
        <name>Mg(2+)</name>
        <dbReference type="ChEBI" id="CHEBI:18420"/>
    </cofactor>
</comment>
<evidence type="ECO:0000256" key="2">
    <source>
        <dbReference type="ARBA" id="ARBA00004496"/>
    </source>
</evidence>
<dbReference type="Gene3D" id="3.40.50.460">
    <property type="entry name" value="Phosphofructokinase domain"/>
    <property type="match status" value="2"/>
</dbReference>
<evidence type="ECO:0000256" key="4">
    <source>
        <dbReference type="ARBA" id="ARBA00022490"/>
    </source>
</evidence>
<evidence type="ECO:0000256" key="11">
    <source>
        <dbReference type="ARBA" id="ARBA00022842"/>
    </source>
</evidence>
<evidence type="ECO:0000313" key="18">
    <source>
        <dbReference type="Proteomes" id="UP001479436"/>
    </source>
</evidence>
<comment type="caution">
    <text evidence="17">The sequence shown here is derived from an EMBL/GenBank/DDBJ whole genome shotgun (WGS) entry which is preliminary data.</text>
</comment>
<organism evidence="17 18">
    <name type="scientific">Basidiobolus ranarum</name>
    <dbReference type="NCBI Taxonomy" id="34480"/>
    <lineage>
        <taxon>Eukaryota</taxon>
        <taxon>Fungi</taxon>
        <taxon>Fungi incertae sedis</taxon>
        <taxon>Zoopagomycota</taxon>
        <taxon>Entomophthoromycotina</taxon>
        <taxon>Basidiobolomycetes</taxon>
        <taxon>Basidiobolales</taxon>
        <taxon>Basidiobolaceae</taxon>
        <taxon>Basidiobolus</taxon>
    </lineage>
</organism>
<evidence type="ECO:0000259" key="16">
    <source>
        <dbReference type="Pfam" id="PF00365"/>
    </source>
</evidence>
<feature type="binding site" evidence="14">
    <location>
        <position position="821"/>
    </location>
    <ligand>
        <name>beta-D-fructose 2,6-bisphosphate</name>
        <dbReference type="ChEBI" id="CHEBI:58579"/>
        <note>allosteric activator; ligand shared between dimeric partners</note>
    </ligand>
</feature>
<keyword evidence="18" id="KW-1185">Reference proteome</keyword>
<feature type="binding site" evidence="14">
    <location>
        <position position="182"/>
    </location>
    <ligand>
        <name>ATP</name>
        <dbReference type="ChEBI" id="CHEBI:30616"/>
    </ligand>
</feature>
<feature type="binding site" description="in other chain" evidence="14">
    <location>
        <begin position="321"/>
        <end position="323"/>
    </location>
    <ligand>
        <name>substrate</name>
        <note>ligand shared between dimeric partners</note>
    </ligand>
</feature>
<comment type="function">
    <text evidence="14">Catalyzes the phosphorylation of D-fructose 6-phosphate to fructose 1,6-bisphosphate by ATP, the first committing step of glycolysis.</text>
</comment>
<dbReference type="PANTHER" id="PTHR13697">
    <property type="entry name" value="PHOSPHOFRUCTOKINASE"/>
    <property type="match status" value="1"/>
</dbReference>
<dbReference type="Pfam" id="PF00365">
    <property type="entry name" value="PFK"/>
    <property type="match status" value="2"/>
</dbReference>
<keyword evidence="7 14" id="KW-0479">Metal-binding</keyword>
<evidence type="ECO:0000256" key="12">
    <source>
        <dbReference type="ARBA" id="ARBA00023152"/>
    </source>
</evidence>
<evidence type="ECO:0000256" key="15">
    <source>
        <dbReference type="PIRNR" id="PIRNR000533"/>
    </source>
</evidence>
<evidence type="ECO:0000256" key="14">
    <source>
        <dbReference type="HAMAP-Rule" id="MF_03184"/>
    </source>
</evidence>
<feature type="region of interest" description="N-terminal catalytic PFK domain 1" evidence="14">
    <location>
        <begin position="1"/>
        <end position="547"/>
    </location>
</feature>
<comment type="activity regulation">
    <text evidence="14">Allosterically activated by ADP, AMP, or fructose 2,6-bisphosphate, and allosterically inhibited by ATP or citrate.</text>
</comment>
<evidence type="ECO:0000256" key="8">
    <source>
        <dbReference type="ARBA" id="ARBA00022741"/>
    </source>
</evidence>
<evidence type="ECO:0000313" key="17">
    <source>
        <dbReference type="EMBL" id="KAK9727774.1"/>
    </source>
</evidence>
<feature type="binding site" description="in other chain" evidence="14">
    <location>
        <begin position="455"/>
        <end position="458"/>
    </location>
    <ligand>
        <name>substrate</name>
        <note>ligand shared between dimeric partners</note>
    </ligand>
</feature>
<feature type="binding site" description="in other chain" evidence="14">
    <location>
        <begin position="827"/>
        <end position="830"/>
    </location>
    <ligand>
        <name>beta-D-fructose 2,6-bisphosphate</name>
        <dbReference type="ChEBI" id="CHEBI:58579"/>
        <note>allosteric activator; ligand shared between dimeric partners</note>
    </ligand>
</feature>
<feature type="binding site" description="in other chain" evidence="14">
    <location>
        <position position="905"/>
    </location>
    <ligand>
        <name>beta-D-fructose 2,6-bisphosphate</name>
        <dbReference type="ChEBI" id="CHEBI:58579"/>
        <note>allosteric activator; ligand shared between dimeric partners</note>
    </ligand>
</feature>
<evidence type="ECO:0000256" key="9">
    <source>
        <dbReference type="ARBA" id="ARBA00022777"/>
    </source>
</evidence>
<comment type="catalytic activity">
    <reaction evidence="13 14 15">
        <text>beta-D-fructose 6-phosphate + ATP = beta-D-fructose 1,6-bisphosphate + ADP + H(+)</text>
        <dbReference type="Rhea" id="RHEA:16109"/>
        <dbReference type="ChEBI" id="CHEBI:15378"/>
        <dbReference type="ChEBI" id="CHEBI:30616"/>
        <dbReference type="ChEBI" id="CHEBI:32966"/>
        <dbReference type="ChEBI" id="CHEBI:57634"/>
        <dbReference type="ChEBI" id="CHEBI:456216"/>
        <dbReference type="EC" id="2.7.1.11"/>
    </reaction>
</comment>
<keyword evidence="12 14" id="KW-0324">Glycolysis</keyword>